<accession>A0A382HK66</accession>
<reference evidence="2" key="1">
    <citation type="submission" date="2018-05" db="EMBL/GenBank/DDBJ databases">
        <authorList>
            <person name="Lanie J.A."/>
            <person name="Ng W.-L."/>
            <person name="Kazmierczak K.M."/>
            <person name="Andrzejewski T.M."/>
            <person name="Davidsen T.M."/>
            <person name="Wayne K.J."/>
            <person name="Tettelin H."/>
            <person name="Glass J.I."/>
            <person name="Rusch D."/>
            <person name="Podicherti R."/>
            <person name="Tsui H.-C.T."/>
            <person name="Winkler M.E."/>
        </authorList>
    </citation>
    <scope>NUCLEOTIDE SEQUENCE</scope>
</reference>
<protein>
    <submittedName>
        <fullName evidence="2">Uncharacterized protein</fullName>
    </submittedName>
</protein>
<evidence type="ECO:0000313" key="2">
    <source>
        <dbReference type="EMBL" id="SVB87455.1"/>
    </source>
</evidence>
<gene>
    <name evidence="2" type="ORF">METZ01_LOCUS240309</name>
</gene>
<feature type="region of interest" description="Disordered" evidence="1">
    <location>
        <begin position="24"/>
        <end position="47"/>
    </location>
</feature>
<proteinExistence type="predicted"/>
<organism evidence="2">
    <name type="scientific">marine metagenome</name>
    <dbReference type="NCBI Taxonomy" id="408172"/>
    <lineage>
        <taxon>unclassified sequences</taxon>
        <taxon>metagenomes</taxon>
        <taxon>ecological metagenomes</taxon>
    </lineage>
</organism>
<sequence length="47" mass="4924">VPPALPSAPFIEAVTSLLSGNIHISKSGRNAPESMELTRGPRRPATV</sequence>
<feature type="non-terminal residue" evidence="2">
    <location>
        <position position="1"/>
    </location>
</feature>
<dbReference type="AlphaFoldDB" id="A0A382HK66"/>
<dbReference type="EMBL" id="UINC01061653">
    <property type="protein sequence ID" value="SVB87455.1"/>
    <property type="molecule type" value="Genomic_DNA"/>
</dbReference>
<name>A0A382HK66_9ZZZZ</name>
<evidence type="ECO:0000256" key="1">
    <source>
        <dbReference type="SAM" id="MobiDB-lite"/>
    </source>
</evidence>